<dbReference type="Proteomes" id="UP000037178">
    <property type="component" value="Unassembled WGS sequence"/>
</dbReference>
<evidence type="ECO:0000256" key="5">
    <source>
        <dbReference type="PIRSR" id="PIRSR038994-1"/>
    </source>
</evidence>
<organism evidence="8 9">
    <name type="scientific">Candidatus Rhodobacter oscarellae</name>
    <dbReference type="NCBI Taxonomy" id="1675527"/>
    <lineage>
        <taxon>Bacteria</taxon>
        <taxon>Pseudomonadati</taxon>
        <taxon>Pseudomonadota</taxon>
        <taxon>Alphaproteobacteria</taxon>
        <taxon>Rhodobacterales</taxon>
        <taxon>Rhodobacter group</taxon>
        <taxon>Rhodobacter</taxon>
    </lineage>
</organism>
<dbReference type="AlphaFoldDB" id="A0A0J9ED35"/>
<accession>A0A0J9ED35</accession>
<feature type="binding site" evidence="7">
    <location>
        <position position="120"/>
    </location>
    <ligand>
        <name>Zn(2+)</name>
        <dbReference type="ChEBI" id="CHEBI:29105"/>
    </ligand>
</feature>
<dbReference type="EMBL" id="LFTY01000001">
    <property type="protein sequence ID" value="KMW60712.1"/>
    <property type="molecule type" value="Genomic_DNA"/>
</dbReference>
<keyword evidence="4" id="KW-0119">Carbohydrate metabolism</keyword>
<evidence type="ECO:0000313" key="8">
    <source>
        <dbReference type="EMBL" id="KMW60712.1"/>
    </source>
</evidence>
<evidence type="ECO:0000313" key="9">
    <source>
        <dbReference type="Proteomes" id="UP000037178"/>
    </source>
</evidence>
<evidence type="ECO:0000256" key="2">
    <source>
        <dbReference type="ARBA" id="ARBA00022723"/>
    </source>
</evidence>
<comment type="similarity">
    <text evidence="1 4">Belongs to the metallo-dependent hydrolases superfamily. NagA family.</text>
</comment>
<dbReference type="GO" id="GO:0046872">
    <property type="term" value="F:metal ion binding"/>
    <property type="evidence" value="ECO:0007669"/>
    <property type="project" value="UniProtKB-KW"/>
</dbReference>
<feature type="binding site" evidence="6">
    <location>
        <begin position="297"/>
        <end position="299"/>
    </location>
    <ligand>
        <name>substrate</name>
    </ligand>
</feature>
<evidence type="ECO:0000256" key="6">
    <source>
        <dbReference type="PIRSR" id="PIRSR038994-2"/>
    </source>
</evidence>
<dbReference type="GO" id="GO:0008448">
    <property type="term" value="F:N-acetylglucosamine-6-phosphate deacetylase activity"/>
    <property type="evidence" value="ECO:0007669"/>
    <property type="project" value="UniProtKB-EC"/>
</dbReference>
<dbReference type="STRING" id="1675527.AIOL_000876"/>
<sequence length="363" mass="38255">MLIAADHIWYEHGLQSDFALWITDGRVTDIGPLGTATPDMRAALLLPLLTDLQVNGGGGTMLNNDPTPDGVLRIAAAHRSCGTGTILPTVITDTHDVIEAAADAVRQTYGARGIGGIHIEGPHISPERPGTHDPCQIRPLDQRSVDLVRALRQDGIPVMITLAPERTDPEMLRALADSGAVVSGGHSAATATQTYEALTQGLGCFTHLYNAMPAMTSREPGILGAALNSDAYAGIIVDGIHVSWDMVRVALRARPRAGLTFAVSDAMATVGGPDHFELYGQTIHVENGALVNAEGSLAGAHIDLVQSLANLVLHVGLPLAEAIPMVSDIPRAVVSLPSQALHVGMDANDILMLNDDFTMVRMP</sequence>
<proteinExistence type="inferred from homology"/>
<evidence type="ECO:0000256" key="3">
    <source>
        <dbReference type="ARBA" id="ARBA00022801"/>
    </source>
</evidence>
<evidence type="ECO:0000256" key="7">
    <source>
        <dbReference type="PIRSR" id="PIRSR038994-3"/>
    </source>
</evidence>
<feature type="binding site" evidence="6">
    <location>
        <position position="241"/>
    </location>
    <ligand>
        <name>substrate</name>
    </ligand>
</feature>
<evidence type="ECO:0000256" key="1">
    <source>
        <dbReference type="ARBA" id="ARBA00010716"/>
    </source>
</evidence>
<dbReference type="Gene3D" id="2.30.40.10">
    <property type="entry name" value="Urease, subunit C, domain 1"/>
    <property type="match status" value="1"/>
</dbReference>
<name>A0A0J9ED35_9RHOB</name>
<reference evidence="8 9" key="1">
    <citation type="submission" date="2015-06" db="EMBL/GenBank/DDBJ databases">
        <title>Draft genome sequence of an Alphaproteobacteria species associated to the Mediterranean sponge Oscarella lobularis.</title>
        <authorList>
            <person name="Jourda C."/>
            <person name="Santini S."/>
            <person name="Claverie J.-M."/>
        </authorList>
    </citation>
    <scope>NUCLEOTIDE SEQUENCE [LARGE SCALE GENOMIC DNA]</scope>
    <source>
        <strain evidence="8">IGS</strain>
    </source>
</reference>
<dbReference type="InterPro" id="IPR003764">
    <property type="entry name" value="GlcNAc_6-P_deAcase"/>
</dbReference>
<dbReference type="Gene3D" id="3.20.20.140">
    <property type="entry name" value="Metal-dependent hydrolases"/>
    <property type="match status" value="1"/>
</dbReference>
<protein>
    <submittedName>
        <fullName evidence="8">N-acetylglucosamine-6-phosphate deacetylase</fullName>
        <ecNumber evidence="8">3.5.1.25</ecNumber>
    </submittedName>
</protein>
<keyword evidence="9" id="KW-1185">Reference proteome</keyword>
<comment type="cofactor">
    <cofactor evidence="7">
        <name>a divalent metal cation</name>
        <dbReference type="ChEBI" id="CHEBI:60240"/>
    </cofactor>
    <text evidence="7">Binds 1 divalent metal cation per subunit.</text>
</comment>
<feature type="binding site" evidence="7">
    <location>
        <position position="186"/>
    </location>
    <ligand>
        <name>Zn(2+)</name>
        <dbReference type="ChEBI" id="CHEBI:29105"/>
    </ligand>
</feature>
<evidence type="ECO:0000256" key="4">
    <source>
        <dbReference type="PIRNR" id="PIRNR038994"/>
    </source>
</evidence>
<keyword evidence="3 4" id="KW-0378">Hydrolase</keyword>
<feature type="active site" description="Proton donor/acceptor" evidence="5">
    <location>
        <position position="265"/>
    </location>
</feature>
<gene>
    <name evidence="8" type="ORF">AIOL_000876</name>
</gene>
<dbReference type="InterPro" id="IPR011059">
    <property type="entry name" value="Metal-dep_hydrolase_composite"/>
</dbReference>
<dbReference type="OrthoDB" id="9776488at2"/>
<dbReference type="SUPFAM" id="SSF51556">
    <property type="entry name" value="Metallo-dependent hydrolases"/>
    <property type="match status" value="1"/>
</dbReference>
<feature type="binding site" evidence="6">
    <location>
        <position position="218"/>
    </location>
    <ligand>
        <name>substrate</name>
    </ligand>
</feature>
<feature type="binding site" evidence="7">
    <location>
        <position position="207"/>
    </location>
    <ligand>
        <name>Zn(2+)</name>
        <dbReference type="ChEBI" id="CHEBI:29105"/>
    </ligand>
</feature>
<dbReference type="PANTHER" id="PTHR11113:SF14">
    <property type="entry name" value="N-ACETYLGLUCOSAMINE-6-PHOSPHATE DEACETYLASE"/>
    <property type="match status" value="1"/>
</dbReference>
<feature type="binding site" evidence="6">
    <location>
        <begin position="210"/>
        <end position="211"/>
    </location>
    <ligand>
        <name>substrate</name>
    </ligand>
</feature>
<dbReference type="RefSeq" id="WP_049641754.1">
    <property type="nucleotide sequence ID" value="NZ_LFTY01000001.1"/>
</dbReference>
<dbReference type="GO" id="GO:0006046">
    <property type="term" value="P:N-acetylglucosamine catabolic process"/>
    <property type="evidence" value="ECO:0007669"/>
    <property type="project" value="TreeGrafter"/>
</dbReference>
<dbReference type="PIRSF" id="PIRSF038994">
    <property type="entry name" value="NagA"/>
    <property type="match status" value="1"/>
</dbReference>
<dbReference type="InterPro" id="IPR032466">
    <property type="entry name" value="Metal_Hydrolase"/>
</dbReference>
<comment type="caution">
    <text evidence="8">The sequence shown here is derived from an EMBL/GenBank/DDBJ whole genome shotgun (WGS) entry which is preliminary data.</text>
</comment>
<feature type="binding site" evidence="6">
    <location>
        <position position="131"/>
    </location>
    <ligand>
        <name>substrate</name>
    </ligand>
</feature>
<dbReference type="PANTHER" id="PTHR11113">
    <property type="entry name" value="N-ACETYLGLUCOSAMINE-6-PHOSPHATE DEACETYLASE"/>
    <property type="match status" value="1"/>
</dbReference>
<dbReference type="EC" id="3.5.1.25" evidence="8"/>
<dbReference type="PATRIC" id="fig|1675527.3.peg.935"/>
<keyword evidence="2 7" id="KW-0479">Metal-binding</keyword>